<comment type="caution">
    <text evidence="1">The sequence shown here is derived from an EMBL/GenBank/DDBJ whole genome shotgun (WGS) entry which is preliminary data.</text>
</comment>
<dbReference type="Gene3D" id="3.10.20.370">
    <property type="match status" value="1"/>
</dbReference>
<dbReference type="OrthoDB" id="95964at2759"/>
<dbReference type="GO" id="GO:0003676">
    <property type="term" value="F:nucleic acid binding"/>
    <property type="evidence" value="ECO:0007669"/>
    <property type="project" value="InterPro"/>
</dbReference>
<name>A0A6S7JQ67_PARCT</name>
<dbReference type="GO" id="GO:0015074">
    <property type="term" value="P:DNA integration"/>
    <property type="evidence" value="ECO:0007669"/>
    <property type="project" value="InterPro"/>
</dbReference>
<dbReference type="SUPFAM" id="SSF56672">
    <property type="entry name" value="DNA/RNA polymerases"/>
    <property type="match status" value="1"/>
</dbReference>
<dbReference type="Proteomes" id="UP001152795">
    <property type="component" value="Unassembled WGS sequence"/>
</dbReference>
<dbReference type="PANTHER" id="PTHR37984:SF15">
    <property type="entry name" value="INTEGRASE CATALYTIC DOMAIN-CONTAINING PROTEIN"/>
    <property type="match status" value="1"/>
</dbReference>
<dbReference type="Pfam" id="PF17919">
    <property type="entry name" value="RT_RNaseH_2"/>
    <property type="match status" value="1"/>
</dbReference>
<keyword evidence="2" id="KW-1185">Reference proteome</keyword>
<dbReference type="InterPro" id="IPR012337">
    <property type="entry name" value="RNaseH-like_sf"/>
</dbReference>
<dbReference type="Pfam" id="PF00665">
    <property type="entry name" value="rve"/>
    <property type="match status" value="1"/>
</dbReference>
<feature type="non-terminal residue" evidence="1">
    <location>
        <position position="439"/>
    </location>
</feature>
<proteinExistence type="predicted"/>
<dbReference type="PROSITE" id="PS50994">
    <property type="entry name" value="INTEGRASE"/>
    <property type="match status" value="1"/>
</dbReference>
<accession>A0A6S7JQ67</accession>
<dbReference type="InterPro" id="IPR001584">
    <property type="entry name" value="Integrase_cat-core"/>
</dbReference>
<dbReference type="Gene3D" id="1.10.340.70">
    <property type="match status" value="1"/>
</dbReference>
<dbReference type="FunFam" id="3.10.20.370:FF:000001">
    <property type="entry name" value="Retrovirus-related Pol polyprotein from transposon 17.6-like protein"/>
    <property type="match status" value="1"/>
</dbReference>
<dbReference type="InterPro" id="IPR036397">
    <property type="entry name" value="RNaseH_sf"/>
</dbReference>
<gene>
    <name evidence="1" type="ORF">PACLA_8A024209</name>
</gene>
<dbReference type="InterPro" id="IPR043502">
    <property type="entry name" value="DNA/RNA_pol_sf"/>
</dbReference>
<dbReference type="InterPro" id="IPR050951">
    <property type="entry name" value="Retrovirus_Pol_polyprotein"/>
</dbReference>
<evidence type="ECO:0000313" key="1">
    <source>
        <dbReference type="EMBL" id="CAB4018642.1"/>
    </source>
</evidence>
<protein>
    <submittedName>
        <fullName evidence="1">Transposon Tf2-9 poly</fullName>
    </submittedName>
</protein>
<organism evidence="1 2">
    <name type="scientific">Paramuricea clavata</name>
    <name type="common">Red gorgonian</name>
    <name type="synonym">Violescent sea-whip</name>
    <dbReference type="NCBI Taxonomy" id="317549"/>
    <lineage>
        <taxon>Eukaryota</taxon>
        <taxon>Metazoa</taxon>
        <taxon>Cnidaria</taxon>
        <taxon>Anthozoa</taxon>
        <taxon>Octocorallia</taxon>
        <taxon>Malacalcyonacea</taxon>
        <taxon>Plexauridae</taxon>
        <taxon>Paramuricea</taxon>
    </lineage>
</organism>
<evidence type="ECO:0000313" key="2">
    <source>
        <dbReference type="Proteomes" id="UP001152795"/>
    </source>
</evidence>
<sequence>MFFNGKPIFVIIDASQVGLGAIFLQQQDDEEKKPVAYISKTLSEVERRYSQIEREALAIVWAENFTSTNTTFNLEIIQPCKYEIRHVARRNNIADSISRLPAGDRETSCLSEFCDEYVRFVMETNNADLGVISLSDIRRETKKDSALSKICECVKSGNWLAYAKDKQVMLLRNEISVHEDILLRGNRIVLPLSLQNDILKLAHETHMGIVKAKQLLRQMFYGPLNANVPLQNVALPEGPWKGCAVDIVGPIDDKYIVTYIDYYSSYPEAVVVTDISSQNIIRVLSSIFYRFGYPEEIVSDNGKQFVSSKFQIFLKSCSIKHVRCSPYYPRSNGKIERFHRYLKKNLKSVVAKGKSWEDSMSQILMAYRFTPHSGSGESPVKLMFGREIRAKLRKLIWNVEMACIRAYKFNVGDKVFIVNRAQGKLGSKFSDIPYAIKER</sequence>
<dbReference type="FunFam" id="3.30.420.10:FF:000063">
    <property type="entry name" value="Retrovirus-related Pol polyprotein from transposon 297-like Protein"/>
    <property type="match status" value="1"/>
</dbReference>
<reference evidence="1" key="1">
    <citation type="submission" date="2020-04" db="EMBL/GenBank/DDBJ databases">
        <authorList>
            <person name="Alioto T."/>
            <person name="Alioto T."/>
            <person name="Gomez Garrido J."/>
        </authorList>
    </citation>
    <scope>NUCLEOTIDE SEQUENCE</scope>
    <source>
        <strain evidence="1">A484AB</strain>
    </source>
</reference>
<dbReference type="Gene3D" id="3.30.420.10">
    <property type="entry name" value="Ribonuclease H-like superfamily/Ribonuclease H"/>
    <property type="match status" value="1"/>
</dbReference>
<dbReference type="SUPFAM" id="SSF53098">
    <property type="entry name" value="Ribonuclease H-like"/>
    <property type="match status" value="1"/>
</dbReference>
<dbReference type="InterPro" id="IPR041577">
    <property type="entry name" value="RT_RNaseH_2"/>
</dbReference>
<dbReference type="AlphaFoldDB" id="A0A6S7JQ67"/>
<dbReference type="EMBL" id="CACRXK020010102">
    <property type="protein sequence ID" value="CAB4018642.1"/>
    <property type="molecule type" value="Genomic_DNA"/>
</dbReference>
<dbReference type="PANTHER" id="PTHR37984">
    <property type="entry name" value="PROTEIN CBG26694"/>
    <property type="match status" value="1"/>
</dbReference>